<accession>A0A7R9KZR0</accession>
<comment type="similarity">
    <text evidence="1">Belongs to the SAPAP family.</text>
</comment>
<evidence type="ECO:0000313" key="3">
    <source>
        <dbReference type="Proteomes" id="UP000759131"/>
    </source>
</evidence>
<evidence type="ECO:0000256" key="1">
    <source>
        <dbReference type="ARBA" id="ARBA00008839"/>
    </source>
</evidence>
<dbReference type="GO" id="GO:0023052">
    <property type="term" value="P:signaling"/>
    <property type="evidence" value="ECO:0007669"/>
    <property type="project" value="InterPro"/>
</dbReference>
<dbReference type="Proteomes" id="UP000759131">
    <property type="component" value="Unassembled WGS sequence"/>
</dbReference>
<organism evidence="2">
    <name type="scientific">Medioppia subpectinata</name>
    <dbReference type="NCBI Taxonomy" id="1979941"/>
    <lineage>
        <taxon>Eukaryota</taxon>
        <taxon>Metazoa</taxon>
        <taxon>Ecdysozoa</taxon>
        <taxon>Arthropoda</taxon>
        <taxon>Chelicerata</taxon>
        <taxon>Arachnida</taxon>
        <taxon>Acari</taxon>
        <taxon>Acariformes</taxon>
        <taxon>Sarcoptiformes</taxon>
        <taxon>Oribatida</taxon>
        <taxon>Brachypylina</taxon>
        <taxon>Oppioidea</taxon>
        <taxon>Oppiidae</taxon>
        <taxon>Medioppia</taxon>
    </lineage>
</organism>
<dbReference type="EMBL" id="OC863829">
    <property type="protein sequence ID" value="CAD7631296.1"/>
    <property type="molecule type" value="Genomic_DNA"/>
</dbReference>
<evidence type="ECO:0000313" key="2">
    <source>
        <dbReference type="EMBL" id="CAD7631296.1"/>
    </source>
</evidence>
<keyword evidence="3" id="KW-1185">Reference proteome</keyword>
<dbReference type="PANTHER" id="PTHR12353:SF1">
    <property type="entry name" value="DISKS LARGE-ASSOCIATED PROTEIN 5"/>
    <property type="match status" value="1"/>
</dbReference>
<feature type="non-terminal residue" evidence="2">
    <location>
        <position position="1"/>
    </location>
</feature>
<protein>
    <submittedName>
        <fullName evidence="2">Uncharacterized protein</fullName>
    </submittedName>
</protein>
<dbReference type="OrthoDB" id="10023951at2759"/>
<dbReference type="Pfam" id="PF03359">
    <property type="entry name" value="GKAP"/>
    <property type="match status" value="1"/>
</dbReference>
<gene>
    <name evidence="2" type="ORF">OSB1V03_LOCUS11705</name>
</gene>
<dbReference type="InterPro" id="IPR005026">
    <property type="entry name" value="SAPAP"/>
</dbReference>
<dbReference type="AlphaFoldDB" id="A0A7R9KZR0"/>
<dbReference type="EMBL" id="CAJPIZ010009254">
    <property type="protein sequence ID" value="CAG2111726.1"/>
    <property type="molecule type" value="Genomic_DNA"/>
</dbReference>
<reference evidence="2" key="1">
    <citation type="submission" date="2020-11" db="EMBL/GenBank/DDBJ databases">
        <authorList>
            <person name="Tran Van P."/>
        </authorList>
    </citation>
    <scope>NUCLEOTIDE SEQUENCE</scope>
</reference>
<proteinExistence type="inferred from homology"/>
<dbReference type="PANTHER" id="PTHR12353">
    <property type="entry name" value="DISKS LARGE-ASSOCIATED PROTEIN DAP SAP90/PSD-95-ASSOCIATED PROTEIN"/>
    <property type="match status" value="1"/>
</dbReference>
<sequence length="84" mass="9840">MASNLTTDHFRQLVRTETNRMNESCDEWTHIMDTETGITEEAFGQIRSTIGKTHLFINQRFKQFIGLVDDCQYKRGPKETKVED</sequence>
<name>A0A7R9KZR0_9ACAR</name>